<gene>
    <name evidence="1" type="ORF">ALECFALPRED_005250</name>
</gene>
<dbReference type="EMBL" id="CAJPDR010000324">
    <property type="protein sequence ID" value="CAF9932249.1"/>
    <property type="molecule type" value="Genomic_DNA"/>
</dbReference>
<organism evidence="1 2">
    <name type="scientific">Alectoria fallacina</name>
    <dbReference type="NCBI Taxonomy" id="1903189"/>
    <lineage>
        <taxon>Eukaryota</taxon>
        <taxon>Fungi</taxon>
        <taxon>Dikarya</taxon>
        <taxon>Ascomycota</taxon>
        <taxon>Pezizomycotina</taxon>
        <taxon>Lecanoromycetes</taxon>
        <taxon>OSLEUM clade</taxon>
        <taxon>Lecanoromycetidae</taxon>
        <taxon>Lecanorales</taxon>
        <taxon>Lecanorineae</taxon>
        <taxon>Parmeliaceae</taxon>
        <taxon>Alectoria</taxon>
    </lineage>
</organism>
<dbReference type="Proteomes" id="UP000664203">
    <property type="component" value="Unassembled WGS sequence"/>
</dbReference>
<evidence type="ECO:0000313" key="2">
    <source>
        <dbReference type="Proteomes" id="UP000664203"/>
    </source>
</evidence>
<sequence>MKSIYRYLHCLTFLPILYNAVQCLLVRYRLLRSFPVAARPFFNLHPNPVGGTVLCSFRKPKFDFQNVLVEFKRVRAQINFQSLPPVQRQGLGASWMRLIQAVGLEPQRKKHFQRIIVDSSLDVDPMAMECSWKSFVFLALGLGVDATDPTFHGLGRGKSAVNERDLHSTALSSETGKHLIELRWHEGVSCHELTEHCSSWSVRRSLAQCLHMISMSDGRLEVLHFVLVVNEAPSAPIAQICDCMDIAIYPVKFSVLRTIHYAITWTLYFEEIVHQIPYETILIPQSLLLSQFEIIEDLHKTPAETLESRISALFPSNNVLVANIISALSSTWNSSEHQELLNGLGGGMYIPTLENPRHLEANKIKQPTQSHPDDHTHDLEKATNTASHVDSLPPPPNPTHNSSSGITFDLYPFLHSSPIFHSLSQAYSPSAISASKPPSTTPAITTIDIVDQSKPEALLARLVIALSAMRCSTKPRGWVTSIASGIPRYKVGSEAGEDMVGKLLGYDGGKCRIE</sequence>
<proteinExistence type="predicted"/>
<protein>
    <submittedName>
        <fullName evidence="1">Uncharacterized protein</fullName>
    </submittedName>
</protein>
<reference evidence="1" key="1">
    <citation type="submission" date="2021-03" db="EMBL/GenBank/DDBJ databases">
        <authorList>
            <person name="Tagirdzhanova G."/>
        </authorList>
    </citation>
    <scope>NUCLEOTIDE SEQUENCE</scope>
</reference>
<evidence type="ECO:0000313" key="1">
    <source>
        <dbReference type="EMBL" id="CAF9932249.1"/>
    </source>
</evidence>
<comment type="caution">
    <text evidence="1">The sequence shown here is derived from an EMBL/GenBank/DDBJ whole genome shotgun (WGS) entry which is preliminary data.</text>
</comment>
<dbReference type="AlphaFoldDB" id="A0A8H3FZX0"/>
<dbReference type="OrthoDB" id="10482803at2759"/>
<keyword evidence="2" id="KW-1185">Reference proteome</keyword>
<accession>A0A8H3FZX0</accession>
<name>A0A8H3FZX0_9LECA</name>